<evidence type="ECO:0000256" key="2">
    <source>
        <dbReference type="SAM" id="Phobius"/>
    </source>
</evidence>
<feature type="compositionally biased region" description="Basic and acidic residues" evidence="1">
    <location>
        <begin position="215"/>
        <end position="237"/>
    </location>
</feature>
<comment type="caution">
    <text evidence="3">The sequence shown here is derived from an EMBL/GenBank/DDBJ whole genome shotgun (WGS) entry which is preliminary data.</text>
</comment>
<keyword evidence="2" id="KW-1133">Transmembrane helix</keyword>
<evidence type="ECO:0008006" key="5">
    <source>
        <dbReference type="Google" id="ProtNLM"/>
    </source>
</evidence>
<keyword evidence="4" id="KW-1185">Reference proteome</keyword>
<organism evidence="3 4">
    <name type="scientific">Citricoccus alkalitolerans</name>
    <dbReference type="NCBI Taxonomy" id="246603"/>
    <lineage>
        <taxon>Bacteria</taxon>
        <taxon>Bacillati</taxon>
        <taxon>Actinomycetota</taxon>
        <taxon>Actinomycetes</taxon>
        <taxon>Micrococcales</taxon>
        <taxon>Micrococcaceae</taxon>
        <taxon>Citricoccus</taxon>
    </lineage>
</organism>
<feature type="region of interest" description="Disordered" evidence="1">
    <location>
        <begin position="114"/>
        <end position="139"/>
    </location>
</feature>
<gene>
    <name evidence="3" type="ORF">ACFO0K_09865</name>
</gene>
<dbReference type="RefSeq" id="WP_344227238.1">
    <property type="nucleotide sequence ID" value="NZ_BAAALH010000001.1"/>
</dbReference>
<feature type="compositionally biased region" description="Low complexity" evidence="1">
    <location>
        <begin position="29"/>
        <end position="41"/>
    </location>
</feature>
<evidence type="ECO:0000256" key="1">
    <source>
        <dbReference type="SAM" id="MobiDB-lite"/>
    </source>
</evidence>
<feature type="region of interest" description="Disordered" evidence="1">
    <location>
        <begin position="213"/>
        <end position="237"/>
    </location>
</feature>
<feature type="transmembrane region" description="Helical" evidence="2">
    <location>
        <begin position="73"/>
        <end position="94"/>
    </location>
</feature>
<keyword evidence="2" id="KW-0472">Membrane</keyword>
<feature type="region of interest" description="Disordered" evidence="1">
    <location>
        <begin position="1"/>
        <end position="70"/>
    </location>
</feature>
<feature type="compositionally biased region" description="Basic and acidic residues" evidence="1">
    <location>
        <begin position="17"/>
        <end position="28"/>
    </location>
</feature>
<proteinExistence type="predicted"/>
<reference evidence="4" key="1">
    <citation type="journal article" date="2019" name="Int. J. Syst. Evol. Microbiol.">
        <title>The Global Catalogue of Microorganisms (GCM) 10K type strain sequencing project: providing services to taxonomists for standard genome sequencing and annotation.</title>
        <authorList>
            <consortium name="The Broad Institute Genomics Platform"/>
            <consortium name="The Broad Institute Genome Sequencing Center for Infectious Disease"/>
            <person name="Wu L."/>
            <person name="Ma J."/>
        </authorList>
    </citation>
    <scope>NUCLEOTIDE SEQUENCE [LARGE SCALE GENOMIC DNA]</scope>
    <source>
        <strain evidence="4">CGMCC 1.12125</strain>
    </source>
</reference>
<dbReference type="EMBL" id="JBHSEN010000002">
    <property type="protein sequence ID" value="MFC4429987.1"/>
    <property type="molecule type" value="Genomic_DNA"/>
</dbReference>
<evidence type="ECO:0000313" key="4">
    <source>
        <dbReference type="Proteomes" id="UP001595965"/>
    </source>
</evidence>
<name>A0ABV8XZX9_9MICC</name>
<accession>A0ABV8XZX9</accession>
<dbReference type="Proteomes" id="UP001595965">
    <property type="component" value="Unassembled WGS sequence"/>
</dbReference>
<protein>
    <recommendedName>
        <fullName evidence="5">CU044_5270 family protein</fullName>
    </recommendedName>
</protein>
<keyword evidence="2" id="KW-0812">Transmembrane</keyword>
<sequence length="387" mass="41737">MTLDDRLRTLNPVPMAPEDRPLDDRAEADLAALLAGETATESNDRPVETHPGGAPRRLRRPSIGRPGSGRPRWVLPAAAAAVAVAISLGVGVYASHQAYERAVLVSTQSLARPLTMDRPGQADDEPTGSADATSTADVPETKADVVALARQAGHSAEPPRSLRDLEVTHWELGTMWDGSEREITPDITLPKTYRTSAEPGDIVRQVITAGTPIDADGRPLDPEARNLKGEDLKPGETVTHEYSEADYAGMFPEPPPVTGDAMRTYLTALRDTNLAAVADGDRGLLQIAGMMLMHWSLTPEANDALLEALTTEPGIEYLGQTTDRRGNHSYALGLETEDDGTYRTSLLVHANTGQITGYEEAYLAGPQHGEPHFPVPSALRYIQLHDR</sequence>
<evidence type="ECO:0000313" key="3">
    <source>
        <dbReference type="EMBL" id="MFC4429987.1"/>
    </source>
</evidence>